<dbReference type="Proteomes" id="UP000001880">
    <property type="component" value="Chromosome"/>
</dbReference>
<dbReference type="eggNOG" id="ENOG502ZE8Z">
    <property type="taxonomic scope" value="Bacteria"/>
</dbReference>
<dbReference type="RefSeq" id="WP_012829852.1">
    <property type="nucleotide sequence ID" value="NC_013440.1"/>
</dbReference>
<feature type="transmembrane region" description="Helical" evidence="1">
    <location>
        <begin position="74"/>
        <end position="95"/>
    </location>
</feature>
<dbReference type="KEGG" id="hoh:Hoch_4764"/>
<keyword evidence="1" id="KW-1133">Transmembrane helix</keyword>
<dbReference type="OrthoDB" id="5515688at2"/>
<feature type="transmembrane region" description="Helical" evidence="1">
    <location>
        <begin position="133"/>
        <end position="153"/>
    </location>
</feature>
<proteinExistence type="predicted"/>
<accession>D0LSN2</accession>
<dbReference type="STRING" id="502025.Hoch_4764"/>
<feature type="transmembrane region" description="Helical" evidence="1">
    <location>
        <begin position="6"/>
        <end position="24"/>
    </location>
</feature>
<protein>
    <submittedName>
        <fullName evidence="2">Uncharacterized protein</fullName>
    </submittedName>
</protein>
<keyword evidence="1" id="KW-0472">Membrane</keyword>
<feature type="transmembrane region" description="Helical" evidence="1">
    <location>
        <begin position="107"/>
        <end position="127"/>
    </location>
</feature>
<keyword evidence="1" id="KW-0812">Transmembrane</keyword>
<feature type="transmembrane region" description="Helical" evidence="1">
    <location>
        <begin position="45"/>
        <end position="68"/>
    </location>
</feature>
<name>D0LSN2_HALO1</name>
<keyword evidence="3" id="KW-1185">Reference proteome</keyword>
<evidence type="ECO:0000313" key="3">
    <source>
        <dbReference type="Proteomes" id="UP000001880"/>
    </source>
</evidence>
<dbReference type="AlphaFoldDB" id="D0LSN2"/>
<evidence type="ECO:0000256" key="1">
    <source>
        <dbReference type="SAM" id="Phobius"/>
    </source>
</evidence>
<evidence type="ECO:0000313" key="2">
    <source>
        <dbReference type="EMBL" id="ACY17254.1"/>
    </source>
</evidence>
<gene>
    <name evidence="2" type="ordered locus">Hoch_4764</name>
</gene>
<organism evidence="2 3">
    <name type="scientific">Haliangium ochraceum (strain DSM 14365 / JCM 11303 / SMP-2)</name>
    <dbReference type="NCBI Taxonomy" id="502025"/>
    <lineage>
        <taxon>Bacteria</taxon>
        <taxon>Pseudomonadati</taxon>
        <taxon>Myxococcota</taxon>
        <taxon>Polyangia</taxon>
        <taxon>Haliangiales</taxon>
        <taxon>Kofleriaceae</taxon>
        <taxon>Haliangium</taxon>
    </lineage>
</organism>
<sequence length="203" mass="22367">MNTILISFLIASVPLALGYGALVRRQNQRARAGRRMGGRIAPAKALWLFYTLWTWLLLVPLLVSTAALPSSVRLVWGGFALAMWLRVPVEGYLMFVSKNWRPPIGIAHDAACLAWLVLAGALCMRALPWTIWVFHGGLVLAVAMETYYAWGFWQIVGAGTQGDDAVWFASEQDPRFAHLVRVTGRMNGPIVAALVPLLLALVL</sequence>
<reference evidence="2 3" key="1">
    <citation type="journal article" date="2010" name="Stand. Genomic Sci.">
        <title>Complete genome sequence of Haliangium ochraceum type strain (SMP-2).</title>
        <authorList>
            <consortium name="US DOE Joint Genome Institute (JGI-PGF)"/>
            <person name="Ivanova N."/>
            <person name="Daum C."/>
            <person name="Lang E."/>
            <person name="Abt B."/>
            <person name="Kopitz M."/>
            <person name="Saunders E."/>
            <person name="Lapidus A."/>
            <person name="Lucas S."/>
            <person name="Glavina Del Rio T."/>
            <person name="Nolan M."/>
            <person name="Tice H."/>
            <person name="Copeland A."/>
            <person name="Cheng J.F."/>
            <person name="Chen F."/>
            <person name="Bruce D."/>
            <person name="Goodwin L."/>
            <person name="Pitluck S."/>
            <person name="Mavromatis K."/>
            <person name="Pati A."/>
            <person name="Mikhailova N."/>
            <person name="Chen A."/>
            <person name="Palaniappan K."/>
            <person name="Land M."/>
            <person name="Hauser L."/>
            <person name="Chang Y.J."/>
            <person name="Jeffries C.D."/>
            <person name="Detter J.C."/>
            <person name="Brettin T."/>
            <person name="Rohde M."/>
            <person name="Goker M."/>
            <person name="Bristow J."/>
            <person name="Markowitz V."/>
            <person name="Eisen J.A."/>
            <person name="Hugenholtz P."/>
            <person name="Kyrpides N.C."/>
            <person name="Klenk H.P."/>
        </authorList>
    </citation>
    <scope>NUCLEOTIDE SEQUENCE [LARGE SCALE GENOMIC DNA]</scope>
    <source>
        <strain evidence="3">DSM 14365 / CIP 107738 / JCM 11303 / AJ 13395 / SMP-2</strain>
    </source>
</reference>
<dbReference type="EMBL" id="CP001804">
    <property type="protein sequence ID" value="ACY17254.1"/>
    <property type="molecule type" value="Genomic_DNA"/>
</dbReference>
<dbReference type="HOGENOM" id="CLU_1347358_0_0_7"/>